<dbReference type="AlphaFoldDB" id="A0A8S4NAW9"/>
<sequence>MANKTIQDQKLKIQNLRDEARDAHANMYKSIQTLHNKLCLIDKSLSQPKSDDSPNKCMSPTTLTSTNSTTRTTPTSTNLSVTPTTAHSTTTTPVMSTIQSTPTKAASSIPVTSTISSKATNNVESSNSNTSTSSQCCSSDVMPTTTRTACTIVKSTSTTTNATQLNIAPTVPSTSNSKPTGAVPNPIIQAPINGTKPTYSKPWPHGKVSPNPQTKQIQSIITSKKHSSAYSYSTSHDHDSRYFDECSRTDSDDHDTDFVGVATLKRQRTKRILLNNVKSVPYDKLRQSIISYALKRGVKVTNMRVVGKRSNRNGIETLSVRLNVINSQYQLAVSNEFWPDNTFCRHWLSEKQYNFNQVGDNWFGPRNKYDDNMSEDDWSYDCTPTNC</sequence>
<feature type="region of interest" description="Disordered" evidence="1">
    <location>
        <begin position="46"/>
        <end position="138"/>
    </location>
</feature>
<keyword evidence="3" id="KW-1185">Reference proteome</keyword>
<protein>
    <submittedName>
        <fullName evidence="2">Uncharacterized protein</fullName>
    </submittedName>
</protein>
<dbReference type="Proteomes" id="UP000749559">
    <property type="component" value="Unassembled WGS sequence"/>
</dbReference>
<feature type="compositionally biased region" description="Low complexity" evidence="1">
    <location>
        <begin position="125"/>
        <end position="138"/>
    </location>
</feature>
<evidence type="ECO:0000313" key="3">
    <source>
        <dbReference type="Proteomes" id="UP000749559"/>
    </source>
</evidence>
<comment type="caution">
    <text evidence="2">The sequence shown here is derived from an EMBL/GenBank/DDBJ whole genome shotgun (WGS) entry which is preliminary data.</text>
</comment>
<organism evidence="2 3">
    <name type="scientific">Owenia fusiformis</name>
    <name type="common">Polychaete worm</name>
    <dbReference type="NCBI Taxonomy" id="6347"/>
    <lineage>
        <taxon>Eukaryota</taxon>
        <taxon>Metazoa</taxon>
        <taxon>Spiralia</taxon>
        <taxon>Lophotrochozoa</taxon>
        <taxon>Annelida</taxon>
        <taxon>Polychaeta</taxon>
        <taxon>Sedentaria</taxon>
        <taxon>Canalipalpata</taxon>
        <taxon>Sabellida</taxon>
        <taxon>Oweniida</taxon>
        <taxon>Oweniidae</taxon>
        <taxon>Owenia</taxon>
    </lineage>
</organism>
<feature type="compositionally biased region" description="Low complexity" evidence="1">
    <location>
        <begin position="59"/>
        <end position="101"/>
    </location>
</feature>
<feature type="compositionally biased region" description="Polar residues" evidence="1">
    <location>
        <begin position="102"/>
        <end position="124"/>
    </location>
</feature>
<reference evidence="2" key="1">
    <citation type="submission" date="2022-03" db="EMBL/GenBank/DDBJ databases">
        <authorList>
            <person name="Martin C."/>
        </authorList>
    </citation>
    <scope>NUCLEOTIDE SEQUENCE</scope>
</reference>
<gene>
    <name evidence="2" type="ORF">OFUS_LOCUS4660</name>
</gene>
<evidence type="ECO:0000256" key="1">
    <source>
        <dbReference type="SAM" id="MobiDB-lite"/>
    </source>
</evidence>
<evidence type="ECO:0000313" key="2">
    <source>
        <dbReference type="EMBL" id="CAH1777655.1"/>
    </source>
</evidence>
<accession>A0A8S4NAW9</accession>
<proteinExistence type="predicted"/>
<dbReference type="EMBL" id="CAIIXF020000002">
    <property type="protein sequence ID" value="CAH1777655.1"/>
    <property type="molecule type" value="Genomic_DNA"/>
</dbReference>
<name>A0A8S4NAW9_OWEFU</name>